<sequence length="111" mass="11577">MAKTTANHPILDRTDPTPGDVLVVRTVAVLPVNGGGDEVVVYSTDASWVVPLRLGRGQRTSAGLSLSRRNNWAFNATTMVDRDISTAPAAGDSTIPANANTPAASGTEMML</sequence>
<proteinExistence type="predicted"/>
<gene>
    <name evidence="2" type="ORF">ADIAG_04060</name>
</gene>
<organism evidence="2 3">
    <name type="scientific">Paeniglutamicibacter gangotriensis Lz1y</name>
    <dbReference type="NCBI Taxonomy" id="1276920"/>
    <lineage>
        <taxon>Bacteria</taxon>
        <taxon>Bacillati</taxon>
        <taxon>Actinomycetota</taxon>
        <taxon>Actinomycetes</taxon>
        <taxon>Micrococcales</taxon>
        <taxon>Micrococcaceae</taxon>
        <taxon>Paeniglutamicibacter</taxon>
    </lineage>
</organism>
<feature type="region of interest" description="Disordered" evidence="1">
    <location>
        <begin position="87"/>
        <end position="111"/>
    </location>
</feature>
<protein>
    <submittedName>
        <fullName evidence="2">Uncharacterized protein</fullName>
    </submittedName>
</protein>
<accession>M7MNL9</accession>
<keyword evidence="3" id="KW-1185">Reference proteome</keyword>
<dbReference type="AlphaFoldDB" id="M7MNL9"/>
<feature type="compositionally biased region" description="Polar residues" evidence="1">
    <location>
        <begin position="95"/>
        <end position="104"/>
    </location>
</feature>
<evidence type="ECO:0000313" key="2">
    <source>
        <dbReference type="EMBL" id="EMQ96636.1"/>
    </source>
</evidence>
<comment type="caution">
    <text evidence="2">The sequence shown here is derived from an EMBL/GenBank/DDBJ whole genome shotgun (WGS) entry which is preliminary data.</text>
</comment>
<name>M7MNL9_9MICC</name>
<evidence type="ECO:0000256" key="1">
    <source>
        <dbReference type="SAM" id="MobiDB-lite"/>
    </source>
</evidence>
<dbReference type="EMBL" id="AOCK01000016">
    <property type="protein sequence ID" value="EMQ96636.1"/>
    <property type="molecule type" value="Genomic_DNA"/>
</dbReference>
<dbReference type="Proteomes" id="UP000012015">
    <property type="component" value="Unassembled WGS sequence"/>
</dbReference>
<evidence type="ECO:0000313" key="3">
    <source>
        <dbReference type="Proteomes" id="UP000012015"/>
    </source>
</evidence>
<reference evidence="2 3" key="1">
    <citation type="journal article" date="2013" name="Genome Announc.">
        <title>Draft Genome Sequence of Arthrobacter gangotriensis Strain Lz1yT, Isolated from a Penguin Rookery Soil Sample Collected in Antarctica, near the Indian Station Dakshin Gangotri.</title>
        <authorList>
            <person name="Shivaji S."/>
            <person name="Ara S."/>
            <person name="Bandi S."/>
            <person name="Singh A."/>
            <person name="Kumar Pinnaka A."/>
        </authorList>
    </citation>
    <scope>NUCLEOTIDE SEQUENCE [LARGE SCALE GENOMIC DNA]</scope>
    <source>
        <strain evidence="2 3">Lz1y</strain>
    </source>
</reference>
<dbReference type="STRING" id="1276920.ADIAG_04060"/>